<keyword evidence="5 8" id="KW-1133">Transmembrane helix</keyword>
<dbReference type="SUPFAM" id="SSF144091">
    <property type="entry name" value="Rhomboid-like"/>
    <property type="match status" value="1"/>
</dbReference>
<organism evidence="10 11">
    <name type="scientific">Bogoriella caseilytica</name>
    <dbReference type="NCBI Taxonomy" id="56055"/>
    <lineage>
        <taxon>Bacteria</taxon>
        <taxon>Bacillati</taxon>
        <taxon>Actinomycetota</taxon>
        <taxon>Actinomycetes</taxon>
        <taxon>Micrococcales</taxon>
        <taxon>Bogoriellaceae</taxon>
        <taxon>Bogoriella</taxon>
    </lineage>
</organism>
<evidence type="ECO:0000256" key="4">
    <source>
        <dbReference type="ARBA" id="ARBA00022801"/>
    </source>
</evidence>
<dbReference type="Gene3D" id="1.20.1540.10">
    <property type="entry name" value="Rhomboid-like"/>
    <property type="match status" value="1"/>
</dbReference>
<protein>
    <submittedName>
        <fullName evidence="10">Membrane associated rhomboid family serine protease</fullName>
    </submittedName>
</protein>
<feature type="domain" description="Peptidase S54 rhomboid" evidence="9">
    <location>
        <begin position="123"/>
        <end position="259"/>
    </location>
</feature>
<dbReference type="GO" id="GO:0004252">
    <property type="term" value="F:serine-type endopeptidase activity"/>
    <property type="evidence" value="ECO:0007669"/>
    <property type="project" value="InterPro"/>
</dbReference>
<evidence type="ECO:0000313" key="10">
    <source>
        <dbReference type="EMBL" id="ROR72917.1"/>
    </source>
</evidence>
<feature type="transmembrane region" description="Helical" evidence="8">
    <location>
        <begin position="87"/>
        <end position="106"/>
    </location>
</feature>
<dbReference type="AlphaFoldDB" id="A0A3N2BCC1"/>
<feature type="transmembrane region" description="Helical" evidence="8">
    <location>
        <begin position="126"/>
        <end position="152"/>
    </location>
</feature>
<proteinExistence type="inferred from homology"/>
<feature type="transmembrane region" description="Helical" evidence="8">
    <location>
        <begin position="220"/>
        <end position="236"/>
    </location>
</feature>
<dbReference type="InterPro" id="IPR050925">
    <property type="entry name" value="Rhomboid_protease_S54"/>
</dbReference>
<evidence type="ECO:0000259" key="9">
    <source>
        <dbReference type="Pfam" id="PF01694"/>
    </source>
</evidence>
<comment type="subcellular location">
    <subcellularLocation>
        <location evidence="1">Membrane</location>
        <topology evidence="1">Multi-pass membrane protein</topology>
    </subcellularLocation>
</comment>
<feature type="transmembrane region" description="Helical" evidence="8">
    <location>
        <begin position="276"/>
        <end position="298"/>
    </location>
</feature>
<dbReference type="EMBL" id="RKHK01000001">
    <property type="protein sequence ID" value="ROR72917.1"/>
    <property type="molecule type" value="Genomic_DNA"/>
</dbReference>
<keyword evidence="10" id="KW-0645">Protease</keyword>
<keyword evidence="3 8" id="KW-0812">Transmembrane</keyword>
<comment type="similarity">
    <text evidence="2">Belongs to the peptidase S54 family.</text>
</comment>
<dbReference type="InterPro" id="IPR022764">
    <property type="entry name" value="Peptidase_S54_rhomboid_dom"/>
</dbReference>
<evidence type="ECO:0000256" key="6">
    <source>
        <dbReference type="ARBA" id="ARBA00023136"/>
    </source>
</evidence>
<evidence type="ECO:0000256" key="5">
    <source>
        <dbReference type="ARBA" id="ARBA00022989"/>
    </source>
</evidence>
<feature type="transmembrane region" description="Helical" evidence="8">
    <location>
        <begin position="191"/>
        <end position="213"/>
    </location>
</feature>
<reference evidence="10 11" key="1">
    <citation type="submission" date="2018-11" db="EMBL/GenBank/DDBJ databases">
        <title>Sequencing the genomes of 1000 actinobacteria strains.</title>
        <authorList>
            <person name="Klenk H.-P."/>
        </authorList>
    </citation>
    <scope>NUCLEOTIDE SEQUENCE [LARGE SCALE GENOMIC DNA]</scope>
    <source>
        <strain evidence="10 11">DSM 11294</strain>
    </source>
</reference>
<evidence type="ECO:0000256" key="7">
    <source>
        <dbReference type="SAM" id="MobiDB-lite"/>
    </source>
</evidence>
<evidence type="ECO:0000256" key="3">
    <source>
        <dbReference type="ARBA" id="ARBA00022692"/>
    </source>
</evidence>
<dbReference type="Pfam" id="PF01694">
    <property type="entry name" value="Rhomboid"/>
    <property type="match status" value="1"/>
</dbReference>
<sequence length="299" mass="31998">MITKMTDDYGRGGYGGAPQPAGQPQVPLCPRHPDRMAFVRCQRCERPTCQECQRPAPVGIQCADCVAQAQAAAPRVRQAARQAGRPVITFTLIGICVAVFVMNGALGGYLNSTFAYRPSLGESEPWLFLTAAFLHSGWPHLLMNMFALFLLGSALEPALKGWRYIALYLLAALGGSVAVLVFADAADPYSWSWPVVGASGAVFGLFGAYFVVLRRIGADTTGVLVLLGINLAYGFLVPMISWQAHVGGLLVGAILALAYTHRPHRRGVPQPSRTSLAVPATVIMTVALVAITVLRYSLV</sequence>
<keyword evidence="4" id="KW-0378">Hydrolase</keyword>
<evidence type="ECO:0000313" key="11">
    <source>
        <dbReference type="Proteomes" id="UP000280668"/>
    </source>
</evidence>
<accession>A0A3N2BCC1</accession>
<dbReference type="PANTHER" id="PTHR43731">
    <property type="entry name" value="RHOMBOID PROTEASE"/>
    <property type="match status" value="1"/>
</dbReference>
<keyword evidence="11" id="KW-1185">Reference proteome</keyword>
<dbReference type="PANTHER" id="PTHR43731:SF14">
    <property type="entry name" value="PRESENILIN-ASSOCIATED RHOMBOID-LIKE PROTEIN, MITOCHONDRIAL"/>
    <property type="match status" value="1"/>
</dbReference>
<evidence type="ECO:0000256" key="2">
    <source>
        <dbReference type="ARBA" id="ARBA00009045"/>
    </source>
</evidence>
<name>A0A3N2BCC1_9MICO</name>
<evidence type="ECO:0000256" key="8">
    <source>
        <dbReference type="SAM" id="Phobius"/>
    </source>
</evidence>
<comment type="caution">
    <text evidence="10">The sequence shown here is derived from an EMBL/GenBank/DDBJ whole genome shotgun (WGS) entry which is preliminary data.</text>
</comment>
<dbReference type="SUPFAM" id="SSF57845">
    <property type="entry name" value="B-box zinc-binding domain"/>
    <property type="match status" value="1"/>
</dbReference>
<keyword evidence="6 8" id="KW-0472">Membrane</keyword>
<evidence type="ECO:0000256" key="1">
    <source>
        <dbReference type="ARBA" id="ARBA00004141"/>
    </source>
</evidence>
<feature type="compositionally biased region" description="Basic and acidic residues" evidence="7">
    <location>
        <begin position="1"/>
        <end position="10"/>
    </location>
</feature>
<feature type="transmembrane region" description="Helical" evidence="8">
    <location>
        <begin position="164"/>
        <end position="185"/>
    </location>
</feature>
<feature type="region of interest" description="Disordered" evidence="7">
    <location>
        <begin position="1"/>
        <end position="24"/>
    </location>
</feature>
<dbReference type="GO" id="GO:0006508">
    <property type="term" value="P:proteolysis"/>
    <property type="evidence" value="ECO:0007669"/>
    <property type="project" value="UniProtKB-KW"/>
</dbReference>
<dbReference type="InterPro" id="IPR035952">
    <property type="entry name" value="Rhomboid-like_sf"/>
</dbReference>
<gene>
    <name evidence="10" type="ORF">EDD31_1279</name>
</gene>
<dbReference type="Proteomes" id="UP000280668">
    <property type="component" value="Unassembled WGS sequence"/>
</dbReference>
<dbReference type="GO" id="GO:0016020">
    <property type="term" value="C:membrane"/>
    <property type="evidence" value="ECO:0007669"/>
    <property type="project" value="UniProtKB-SubCell"/>
</dbReference>